<evidence type="ECO:0000313" key="2">
    <source>
        <dbReference type="Proteomes" id="UP000789405"/>
    </source>
</evidence>
<name>A0A9N9PFR4_9GLOM</name>
<dbReference type="Proteomes" id="UP000789405">
    <property type="component" value="Unassembled WGS sequence"/>
</dbReference>
<proteinExistence type="predicted"/>
<reference evidence="1" key="1">
    <citation type="submission" date="2021-06" db="EMBL/GenBank/DDBJ databases">
        <authorList>
            <person name="Kallberg Y."/>
            <person name="Tangrot J."/>
            <person name="Rosling A."/>
        </authorList>
    </citation>
    <scope>NUCLEOTIDE SEQUENCE</scope>
    <source>
        <strain evidence="1">MA453B</strain>
    </source>
</reference>
<comment type="caution">
    <text evidence="1">The sequence shown here is derived from an EMBL/GenBank/DDBJ whole genome shotgun (WGS) entry which is preliminary data.</text>
</comment>
<dbReference type="EMBL" id="CAJVPY010048410">
    <property type="protein sequence ID" value="CAG8812132.1"/>
    <property type="molecule type" value="Genomic_DNA"/>
</dbReference>
<evidence type="ECO:0000313" key="1">
    <source>
        <dbReference type="EMBL" id="CAG8812132.1"/>
    </source>
</evidence>
<feature type="non-terminal residue" evidence="1">
    <location>
        <position position="214"/>
    </location>
</feature>
<dbReference type="OrthoDB" id="10403414at2759"/>
<accession>A0A9N9PFR4</accession>
<organism evidence="1 2">
    <name type="scientific">Dentiscutata erythropus</name>
    <dbReference type="NCBI Taxonomy" id="1348616"/>
    <lineage>
        <taxon>Eukaryota</taxon>
        <taxon>Fungi</taxon>
        <taxon>Fungi incertae sedis</taxon>
        <taxon>Mucoromycota</taxon>
        <taxon>Glomeromycotina</taxon>
        <taxon>Glomeromycetes</taxon>
        <taxon>Diversisporales</taxon>
        <taxon>Gigasporaceae</taxon>
        <taxon>Dentiscutata</taxon>
    </lineage>
</organism>
<dbReference type="AlphaFoldDB" id="A0A9N9PFR4"/>
<protein>
    <submittedName>
        <fullName evidence="1">23755_t:CDS:1</fullName>
    </submittedName>
</protein>
<keyword evidence="2" id="KW-1185">Reference proteome</keyword>
<gene>
    <name evidence="1" type="ORF">DERYTH_LOCUS25575</name>
</gene>
<sequence>MTELIIFKDIFEIDKEKLSFITENDGRFTWHYITLFYNDKPCSLDGFKLYYEIDEYDDYEYPVIKNSNGTESFLIKSDARLYFKNNLLYKFYWNHYQLNDFRSKDRKICIYLTLNNHILNLSDNFKYKFIKEEVYQTIDIDKSKLDIAFFDDEKFEKIKSENDGIKDYYKLKDDVGYYFILYKNSVIKHIGTYNYFDYYNVEEDNISEKIFIKS</sequence>